<feature type="compositionally biased region" description="Low complexity" evidence="9">
    <location>
        <begin position="808"/>
        <end position="821"/>
    </location>
</feature>
<evidence type="ECO:0000256" key="1">
    <source>
        <dbReference type="ARBA" id="ARBA00001974"/>
    </source>
</evidence>
<dbReference type="InterPro" id="IPR023753">
    <property type="entry name" value="FAD/NAD-binding_dom"/>
</dbReference>
<reference evidence="12" key="2">
    <citation type="submission" date="2023-05" db="EMBL/GenBank/DDBJ databases">
        <authorList>
            <consortium name="Lawrence Berkeley National Laboratory"/>
            <person name="Steindorff A."/>
            <person name="Hensen N."/>
            <person name="Bonometti L."/>
            <person name="Westerberg I."/>
            <person name="Brannstrom I.O."/>
            <person name="Guillou S."/>
            <person name="Cros-Aarteil S."/>
            <person name="Calhoun S."/>
            <person name="Haridas S."/>
            <person name="Kuo A."/>
            <person name="Mondo S."/>
            <person name="Pangilinan J."/>
            <person name="Riley R."/>
            <person name="Labutti K."/>
            <person name="Andreopoulos B."/>
            <person name="Lipzen A."/>
            <person name="Chen C."/>
            <person name="Yanf M."/>
            <person name="Daum C."/>
            <person name="Ng V."/>
            <person name="Clum A."/>
            <person name="Ohm R."/>
            <person name="Martin F."/>
            <person name="Silar P."/>
            <person name="Natvig D."/>
            <person name="Lalanne C."/>
            <person name="Gautier V."/>
            <person name="Ament-Velasquez S.L."/>
            <person name="Kruys A."/>
            <person name="Hutchinson M.I."/>
            <person name="Powell A.J."/>
            <person name="Barry K."/>
            <person name="Miller A.N."/>
            <person name="Grigoriev I.V."/>
            <person name="Debuchy R."/>
            <person name="Gladieux P."/>
            <person name="Thoren M.H."/>
            <person name="Johannesson H."/>
        </authorList>
    </citation>
    <scope>NUCLEOTIDE SEQUENCE</scope>
    <source>
        <strain evidence="12">PSN309</strain>
    </source>
</reference>
<evidence type="ECO:0000256" key="6">
    <source>
        <dbReference type="ARBA" id="ARBA00023002"/>
    </source>
</evidence>
<dbReference type="PANTHER" id="PTHR43557:SF2">
    <property type="entry name" value="RIESKE DOMAIN-CONTAINING PROTEIN-RELATED"/>
    <property type="match status" value="1"/>
</dbReference>
<evidence type="ECO:0000256" key="7">
    <source>
        <dbReference type="ARBA" id="ARBA00023004"/>
    </source>
</evidence>
<feature type="domain" description="Reductase C-terminal" evidence="11">
    <location>
        <begin position="427"/>
        <end position="500"/>
    </location>
</feature>
<sequence length="1108" mass="121413">MAQEYKLKGVTSLDLKPGDKQEVEIEGIEGAKVLLLNAGACFNGKTGDVEDAPALDALPVFKAVERDGAVYITGDEASIKSGHRRPSKFKCKATGGDKIVVVGGGSGSLGTVEGLRENGYKGPITVITNEGYLPIDRPKLSKALMTDLQKLQWRDEEFFKTGDVEFVQDEVTGVNFGSKTVATKAGGKFAYTKLVLATGGTPRVLPLQGFKVLGNIFTLRNVGDAKKINEAIGEKGKKIVIIGSSFIGMELAVATSNGNDVTVVGMEKVPLERILGEKVGGAIQKLVESKGVKFYMSAGVEKAEPSTSNPSTVGSVHLKDGTKLDADLVILGVGVVPATEYLKDNSVVELQQDGSLKVDEYFSVVGLKDVYAIGDIASFPYHGPAGDGKYVRIEHWNVAQKAGRIVAGHITNPARADIQSQVFAPIFWSALGAQMRYAGNTQANGYDDVVVQGSFDEGKWVAYYTKGETVVAMASMGKDPAMAQFAQLLPLGKLPSKTELQNGLDILIETDCLRLASSGMPPVIYIAFCVVWRFTQLTVIGLLTVIVYRIGFHPLRRVPGPKLAAISNIWQAKYVRDGKVRQLVRDVHEKYGPVVRVGPDEVWVSSPEGFKAIYGASNGFEKSDFYIATALNRPEGIDWHLNLHWPDTLDLLSEFDTKRYRLQRRLIGPVYASSNVKKFEPAVEEVLERAIAELKKLEREGSELDLKEWMHILAVECLGAAVLSWSPNYIQQRSDGGTSGQSYLGWKRKSVFGLFPLITKISFWSKGISRWWANAWGVTFTTPKGFKPFFTPVYQKSSKRVTAALALAQKRADQQQKQPQKPSKKAPKSKPAEKKDLLEDLIQLHLARPDEFTETYLRRLAVTNFGAGHETLCSTLTAAIAMIASHEHVQRHVADEAWLSRSHRGTKETTATAPYAYTQAAIKEAQRLWPVIGMVLPRRVPYSHTINIGGYDIPGGTTVGCAPLVLHLDEGVFGPQADTYEPGRWLPSTSPAHRPATPDEQEEQIRRLREMERCNLIWGGGGRTCPGRFLAEMIIRKVVTALVGEFEVAITSGLPIDAANEERMSCYFMAMMSGVKVRFRSRRDKGLTDLGAEEEEAEEGRAVSGKTR</sequence>
<dbReference type="Pfam" id="PF07992">
    <property type="entry name" value="Pyr_redox_2"/>
    <property type="match status" value="1"/>
</dbReference>
<dbReference type="Proteomes" id="UP001302126">
    <property type="component" value="Unassembled WGS sequence"/>
</dbReference>
<dbReference type="Gene3D" id="3.30.390.30">
    <property type="match status" value="1"/>
</dbReference>
<dbReference type="GO" id="GO:0005737">
    <property type="term" value="C:cytoplasm"/>
    <property type="evidence" value="ECO:0007669"/>
    <property type="project" value="TreeGrafter"/>
</dbReference>
<dbReference type="SUPFAM" id="SSF48264">
    <property type="entry name" value="Cytochrome P450"/>
    <property type="match status" value="1"/>
</dbReference>
<dbReference type="GO" id="GO:0004497">
    <property type="term" value="F:monooxygenase activity"/>
    <property type="evidence" value="ECO:0007669"/>
    <property type="project" value="InterPro"/>
</dbReference>
<dbReference type="PRINTS" id="PR00411">
    <property type="entry name" value="PNDRDTASEI"/>
</dbReference>
<proteinExistence type="inferred from homology"/>
<feature type="coiled-coil region" evidence="8">
    <location>
        <begin position="680"/>
        <end position="707"/>
    </location>
</feature>
<dbReference type="Pfam" id="PF00067">
    <property type="entry name" value="p450"/>
    <property type="match status" value="1"/>
</dbReference>
<gene>
    <name evidence="12" type="ORF">QBC35DRAFT_517585</name>
</gene>
<keyword evidence="4" id="KW-0479">Metal-binding</keyword>
<dbReference type="InterPro" id="IPR036396">
    <property type="entry name" value="Cyt_P450_sf"/>
</dbReference>
<name>A0AAN7ADC7_9PEZI</name>
<dbReference type="InterPro" id="IPR001128">
    <property type="entry name" value="Cyt_P450"/>
</dbReference>
<evidence type="ECO:0000256" key="3">
    <source>
        <dbReference type="ARBA" id="ARBA00022630"/>
    </source>
</evidence>
<feature type="region of interest" description="Disordered" evidence="9">
    <location>
        <begin position="1086"/>
        <end position="1108"/>
    </location>
</feature>
<keyword evidence="8" id="KW-0175">Coiled coil</keyword>
<evidence type="ECO:0000259" key="10">
    <source>
        <dbReference type="Pfam" id="PF07992"/>
    </source>
</evidence>
<organism evidence="12 13">
    <name type="scientific">Podospora australis</name>
    <dbReference type="NCBI Taxonomy" id="1536484"/>
    <lineage>
        <taxon>Eukaryota</taxon>
        <taxon>Fungi</taxon>
        <taxon>Dikarya</taxon>
        <taxon>Ascomycota</taxon>
        <taxon>Pezizomycotina</taxon>
        <taxon>Sordariomycetes</taxon>
        <taxon>Sordariomycetidae</taxon>
        <taxon>Sordariales</taxon>
        <taxon>Podosporaceae</taxon>
        <taxon>Podospora</taxon>
    </lineage>
</organism>
<dbReference type="SUPFAM" id="SSF55424">
    <property type="entry name" value="FAD/NAD-linked reductases, dimerisation (C-terminal) domain"/>
    <property type="match status" value="1"/>
</dbReference>
<comment type="cofactor">
    <cofactor evidence="1">
        <name>FAD</name>
        <dbReference type="ChEBI" id="CHEBI:57692"/>
    </cofactor>
</comment>
<evidence type="ECO:0000256" key="8">
    <source>
        <dbReference type="SAM" id="Coils"/>
    </source>
</evidence>
<comment type="caution">
    <text evidence="12">The sequence shown here is derived from an EMBL/GenBank/DDBJ whole genome shotgun (WGS) entry which is preliminary data.</text>
</comment>
<evidence type="ECO:0000256" key="2">
    <source>
        <dbReference type="ARBA" id="ARBA00006442"/>
    </source>
</evidence>
<dbReference type="PROSITE" id="PS00086">
    <property type="entry name" value="CYTOCHROME_P450"/>
    <property type="match status" value="1"/>
</dbReference>
<dbReference type="Gene3D" id="1.10.630.10">
    <property type="entry name" value="Cytochrome P450"/>
    <property type="match status" value="1"/>
</dbReference>
<evidence type="ECO:0000259" key="11">
    <source>
        <dbReference type="Pfam" id="PF14759"/>
    </source>
</evidence>
<dbReference type="InterPro" id="IPR036188">
    <property type="entry name" value="FAD/NAD-bd_sf"/>
</dbReference>
<dbReference type="GO" id="GO:0016705">
    <property type="term" value="F:oxidoreductase activity, acting on paired donors, with incorporation or reduction of molecular oxygen"/>
    <property type="evidence" value="ECO:0007669"/>
    <property type="project" value="InterPro"/>
</dbReference>
<comment type="similarity">
    <text evidence="2">Belongs to the FAD-dependent oxidoreductase family.</text>
</comment>
<dbReference type="InterPro" id="IPR050446">
    <property type="entry name" value="FAD-oxidoreductase/Apoptosis"/>
</dbReference>
<dbReference type="AlphaFoldDB" id="A0AAN7ADC7"/>
<dbReference type="PANTHER" id="PTHR43557">
    <property type="entry name" value="APOPTOSIS-INDUCING FACTOR 1"/>
    <property type="match status" value="1"/>
</dbReference>
<keyword evidence="13" id="KW-1185">Reference proteome</keyword>
<dbReference type="EMBL" id="MU864489">
    <property type="protein sequence ID" value="KAK4184431.1"/>
    <property type="molecule type" value="Genomic_DNA"/>
</dbReference>
<feature type="domain" description="FAD/NAD(P)-binding" evidence="10">
    <location>
        <begin position="98"/>
        <end position="403"/>
    </location>
</feature>
<keyword evidence="7" id="KW-0408">Iron</keyword>
<dbReference type="InterPro" id="IPR017972">
    <property type="entry name" value="Cyt_P450_CS"/>
</dbReference>
<evidence type="ECO:0000256" key="5">
    <source>
        <dbReference type="ARBA" id="ARBA00022827"/>
    </source>
</evidence>
<dbReference type="GO" id="GO:0020037">
    <property type="term" value="F:heme binding"/>
    <property type="evidence" value="ECO:0007669"/>
    <property type="project" value="InterPro"/>
</dbReference>
<keyword evidence="6" id="KW-0560">Oxidoreductase</keyword>
<dbReference type="GO" id="GO:0005506">
    <property type="term" value="F:iron ion binding"/>
    <property type="evidence" value="ECO:0007669"/>
    <property type="project" value="InterPro"/>
</dbReference>
<evidence type="ECO:0000256" key="4">
    <source>
        <dbReference type="ARBA" id="ARBA00022723"/>
    </source>
</evidence>
<keyword evidence="3" id="KW-0285">Flavoprotein</keyword>
<evidence type="ECO:0000256" key="9">
    <source>
        <dbReference type="SAM" id="MobiDB-lite"/>
    </source>
</evidence>
<dbReference type="Gene3D" id="3.50.50.60">
    <property type="entry name" value="FAD/NAD(P)-binding domain"/>
    <property type="match status" value="2"/>
</dbReference>
<dbReference type="Pfam" id="PF14759">
    <property type="entry name" value="Reductase_C"/>
    <property type="match status" value="1"/>
</dbReference>
<dbReference type="InterPro" id="IPR028202">
    <property type="entry name" value="Reductase_C"/>
</dbReference>
<keyword evidence="5" id="KW-0274">FAD</keyword>
<dbReference type="GO" id="GO:0016651">
    <property type="term" value="F:oxidoreductase activity, acting on NAD(P)H"/>
    <property type="evidence" value="ECO:0007669"/>
    <property type="project" value="TreeGrafter"/>
</dbReference>
<feature type="region of interest" description="Disordered" evidence="9">
    <location>
        <begin position="808"/>
        <end position="833"/>
    </location>
</feature>
<reference evidence="12" key="1">
    <citation type="journal article" date="2023" name="Mol. Phylogenet. Evol.">
        <title>Genome-scale phylogeny and comparative genomics of the fungal order Sordariales.</title>
        <authorList>
            <person name="Hensen N."/>
            <person name="Bonometti L."/>
            <person name="Westerberg I."/>
            <person name="Brannstrom I.O."/>
            <person name="Guillou S."/>
            <person name="Cros-Aarteil S."/>
            <person name="Calhoun S."/>
            <person name="Haridas S."/>
            <person name="Kuo A."/>
            <person name="Mondo S."/>
            <person name="Pangilinan J."/>
            <person name="Riley R."/>
            <person name="LaButti K."/>
            <person name="Andreopoulos B."/>
            <person name="Lipzen A."/>
            <person name="Chen C."/>
            <person name="Yan M."/>
            <person name="Daum C."/>
            <person name="Ng V."/>
            <person name="Clum A."/>
            <person name="Steindorff A."/>
            <person name="Ohm R.A."/>
            <person name="Martin F."/>
            <person name="Silar P."/>
            <person name="Natvig D.O."/>
            <person name="Lalanne C."/>
            <person name="Gautier V."/>
            <person name="Ament-Velasquez S.L."/>
            <person name="Kruys A."/>
            <person name="Hutchinson M.I."/>
            <person name="Powell A.J."/>
            <person name="Barry K."/>
            <person name="Miller A.N."/>
            <person name="Grigoriev I.V."/>
            <person name="Debuchy R."/>
            <person name="Gladieux P."/>
            <person name="Hiltunen Thoren M."/>
            <person name="Johannesson H."/>
        </authorList>
    </citation>
    <scope>NUCLEOTIDE SEQUENCE</scope>
    <source>
        <strain evidence="12">PSN309</strain>
    </source>
</reference>
<evidence type="ECO:0000313" key="12">
    <source>
        <dbReference type="EMBL" id="KAK4184431.1"/>
    </source>
</evidence>
<dbReference type="InterPro" id="IPR016156">
    <property type="entry name" value="FAD/NAD-linked_Rdtase_dimer_sf"/>
</dbReference>
<dbReference type="SUPFAM" id="SSF51905">
    <property type="entry name" value="FAD/NAD(P)-binding domain"/>
    <property type="match status" value="2"/>
</dbReference>
<evidence type="ECO:0000313" key="13">
    <source>
        <dbReference type="Proteomes" id="UP001302126"/>
    </source>
</evidence>
<accession>A0AAN7ADC7</accession>
<protein>
    <submittedName>
        <fullName evidence="12">Cytochrome P450</fullName>
    </submittedName>
</protein>
<dbReference type="PRINTS" id="PR00368">
    <property type="entry name" value="FADPNR"/>
</dbReference>